<feature type="region of interest" description="Disordered" evidence="7">
    <location>
        <begin position="432"/>
        <end position="488"/>
    </location>
</feature>
<comment type="caution">
    <text evidence="11">The sequence shown here is derived from an EMBL/GenBank/DDBJ whole genome shotgun (WGS) entry which is preliminary data.</text>
</comment>
<dbReference type="GO" id="GO:0008061">
    <property type="term" value="F:chitin binding"/>
    <property type="evidence" value="ECO:0007669"/>
    <property type="project" value="UniProtKB-KW"/>
</dbReference>
<keyword evidence="3 6" id="KW-0378">Hydrolase</keyword>
<dbReference type="InterPro" id="IPR050314">
    <property type="entry name" value="Glycosyl_Hydrlase_18"/>
</dbReference>
<evidence type="ECO:0000259" key="9">
    <source>
        <dbReference type="PROSITE" id="PS50940"/>
    </source>
</evidence>
<keyword evidence="2" id="KW-0147">Chitin-binding</keyword>
<organism evidence="11 12">
    <name type="scientific">Coptotermes formosanus</name>
    <name type="common">Formosan subterranean termite</name>
    <dbReference type="NCBI Taxonomy" id="36987"/>
    <lineage>
        <taxon>Eukaryota</taxon>
        <taxon>Metazoa</taxon>
        <taxon>Ecdysozoa</taxon>
        <taxon>Arthropoda</taxon>
        <taxon>Hexapoda</taxon>
        <taxon>Insecta</taxon>
        <taxon>Pterygota</taxon>
        <taxon>Neoptera</taxon>
        <taxon>Polyneoptera</taxon>
        <taxon>Dictyoptera</taxon>
        <taxon>Blattodea</taxon>
        <taxon>Blattoidea</taxon>
        <taxon>Termitoidae</taxon>
        <taxon>Rhinotermitidae</taxon>
        <taxon>Coptotermes</taxon>
    </lineage>
</organism>
<feature type="compositionally biased region" description="Low complexity" evidence="7">
    <location>
        <begin position="432"/>
        <end position="449"/>
    </location>
</feature>
<dbReference type="SMART" id="SM00636">
    <property type="entry name" value="Glyco_18"/>
    <property type="match status" value="1"/>
</dbReference>
<dbReference type="Gene3D" id="3.10.50.10">
    <property type="match status" value="1"/>
</dbReference>
<protein>
    <submittedName>
        <fullName evidence="11">Uncharacterized protein</fullName>
    </submittedName>
</protein>
<keyword evidence="4" id="KW-1015">Disulfide bond</keyword>
<keyword evidence="5 6" id="KW-0326">Glycosidase</keyword>
<gene>
    <name evidence="11" type="ORF">Cfor_08336</name>
</gene>
<dbReference type="InterPro" id="IPR017853">
    <property type="entry name" value="GH"/>
</dbReference>
<dbReference type="FunCoup" id="A0A6L2QBW0">
    <property type="interactions" value="33"/>
</dbReference>
<dbReference type="SUPFAM" id="SSF54556">
    <property type="entry name" value="Chitinase insertion domain"/>
    <property type="match status" value="1"/>
</dbReference>
<dbReference type="GO" id="GO:0005975">
    <property type="term" value="P:carbohydrate metabolic process"/>
    <property type="evidence" value="ECO:0007669"/>
    <property type="project" value="InterPro"/>
</dbReference>
<comment type="similarity">
    <text evidence="1">Belongs to the glycosyl hydrolase 18 family. Chitinase class II subfamily.</text>
</comment>
<proteinExistence type="inferred from homology"/>
<dbReference type="SMART" id="SM00494">
    <property type="entry name" value="ChtBD2"/>
    <property type="match status" value="1"/>
</dbReference>
<dbReference type="PROSITE" id="PS51910">
    <property type="entry name" value="GH18_2"/>
    <property type="match status" value="1"/>
</dbReference>
<feature type="domain" description="Chitin-binding type-2" evidence="9">
    <location>
        <begin position="483"/>
        <end position="539"/>
    </location>
</feature>
<accession>A0A6L2QBW0</accession>
<dbReference type="PROSITE" id="PS01095">
    <property type="entry name" value="GH18_1"/>
    <property type="match status" value="1"/>
</dbReference>
<dbReference type="SUPFAM" id="SSF51445">
    <property type="entry name" value="(Trans)glycosidases"/>
    <property type="match status" value="1"/>
</dbReference>
<dbReference type="InParanoid" id="A0A6L2QBW0"/>
<feature type="transmembrane region" description="Helical" evidence="8">
    <location>
        <begin position="20"/>
        <end position="39"/>
    </location>
</feature>
<dbReference type="PANTHER" id="PTHR11177">
    <property type="entry name" value="CHITINASE"/>
    <property type="match status" value="1"/>
</dbReference>
<dbReference type="InterPro" id="IPR011583">
    <property type="entry name" value="Chitinase_II/V-like_cat"/>
</dbReference>
<sequence>MDYDSHCNLKISKLQYQLQLFIQGTIFHNHVHYNLLFILQAHKMKSWLLILGAAITLLNYAAPIADKKRVVCYYGSWSSYYPEDGRFEVEDIDPNLCTHAIYAFVGLDWNEGVRILDSWSEINKGGFRRFNELKQRNPEFKTMVALGGWNEGSTSYSSVVNDPAQRANLVTGIVRFVKQYGFDGFDLDWEYPAQRGGAASDKDAFSRLLEELRREFDKHGLLLSAAVAAAEASARLSYHASDLGRYLDFINIMTYDLHGSWESVTGHHAPLYPGPVNDGSTVDQAIQYWIRAGAPREKINVGIGTYGHTFTLSTSAQCVIGAPATGAGLAGPYTREAGTLGYNEICENLSTWNVRWDDQQKVPYACKGDQFVGHENIESATLKAEYAVQNGLGGVMIWTIATDDFRGKCHDNVKYPLLTAINRVLFGGVPDTTTASTTVSTTPTTTSTTAENRPTDPPEPSDAPTDERTSPSTTTDGDVSDPRKLCTKSGFVRDPSNRRVFYLCQEFGDNFVAYRYECPAGLAFDTSIDACNWEVNVTN</sequence>
<dbReference type="InterPro" id="IPR001223">
    <property type="entry name" value="Glyco_hydro18_cat"/>
</dbReference>
<keyword evidence="8" id="KW-1133">Transmembrane helix</keyword>
<evidence type="ECO:0000256" key="6">
    <source>
        <dbReference type="RuleBase" id="RU000489"/>
    </source>
</evidence>
<dbReference type="PROSITE" id="PS50940">
    <property type="entry name" value="CHIT_BIND_II"/>
    <property type="match status" value="1"/>
</dbReference>
<evidence type="ECO:0000256" key="4">
    <source>
        <dbReference type="ARBA" id="ARBA00023157"/>
    </source>
</evidence>
<evidence type="ECO:0000256" key="8">
    <source>
        <dbReference type="SAM" id="Phobius"/>
    </source>
</evidence>
<dbReference type="InterPro" id="IPR029070">
    <property type="entry name" value="Chitinase_insertion_sf"/>
</dbReference>
<evidence type="ECO:0000256" key="7">
    <source>
        <dbReference type="SAM" id="MobiDB-lite"/>
    </source>
</evidence>
<dbReference type="Pfam" id="PF00704">
    <property type="entry name" value="Glyco_hydro_18"/>
    <property type="match status" value="1"/>
</dbReference>
<dbReference type="SUPFAM" id="SSF57625">
    <property type="entry name" value="Invertebrate chitin-binding proteins"/>
    <property type="match status" value="1"/>
</dbReference>
<feature type="transmembrane region" description="Helical" evidence="8">
    <location>
        <begin position="46"/>
        <end position="62"/>
    </location>
</feature>
<dbReference type="FunFam" id="3.10.50.10:FF:000001">
    <property type="entry name" value="Chitinase 3-like 1"/>
    <property type="match status" value="1"/>
</dbReference>
<dbReference type="GO" id="GO:0006032">
    <property type="term" value="P:chitin catabolic process"/>
    <property type="evidence" value="ECO:0007669"/>
    <property type="project" value="TreeGrafter"/>
</dbReference>
<dbReference type="AlphaFoldDB" id="A0A6L2QBW0"/>
<dbReference type="Proteomes" id="UP000502823">
    <property type="component" value="Unassembled WGS sequence"/>
</dbReference>
<dbReference type="GO" id="GO:0004568">
    <property type="term" value="F:chitinase activity"/>
    <property type="evidence" value="ECO:0007669"/>
    <property type="project" value="TreeGrafter"/>
</dbReference>
<dbReference type="PANTHER" id="PTHR11177:SF360">
    <property type="entry name" value="CHITINASE 4-RELATED"/>
    <property type="match status" value="1"/>
</dbReference>
<keyword evidence="12" id="KW-1185">Reference proteome</keyword>
<evidence type="ECO:0000256" key="2">
    <source>
        <dbReference type="ARBA" id="ARBA00022669"/>
    </source>
</evidence>
<evidence type="ECO:0000256" key="1">
    <source>
        <dbReference type="ARBA" id="ARBA00009121"/>
    </source>
</evidence>
<evidence type="ECO:0000259" key="10">
    <source>
        <dbReference type="PROSITE" id="PS51910"/>
    </source>
</evidence>
<name>A0A6L2QBW0_COPFO</name>
<dbReference type="EMBL" id="BLKM01000900">
    <property type="protein sequence ID" value="GFG39387.1"/>
    <property type="molecule type" value="Genomic_DNA"/>
</dbReference>
<evidence type="ECO:0000313" key="12">
    <source>
        <dbReference type="Proteomes" id="UP000502823"/>
    </source>
</evidence>
<dbReference type="InterPro" id="IPR001579">
    <property type="entry name" value="Glyco_hydro_18_chit_AS"/>
</dbReference>
<dbReference type="InterPro" id="IPR036508">
    <property type="entry name" value="Chitin-bd_dom_sf"/>
</dbReference>
<dbReference type="Gene3D" id="3.20.20.80">
    <property type="entry name" value="Glycosidases"/>
    <property type="match status" value="1"/>
</dbReference>
<evidence type="ECO:0000313" key="11">
    <source>
        <dbReference type="EMBL" id="GFG39387.1"/>
    </source>
</evidence>
<keyword evidence="8" id="KW-0472">Membrane</keyword>
<feature type="domain" description="GH18" evidence="10">
    <location>
        <begin position="68"/>
        <end position="428"/>
    </location>
</feature>
<dbReference type="CDD" id="cd02872">
    <property type="entry name" value="GH18_chitolectin_chitotriosidase"/>
    <property type="match status" value="1"/>
</dbReference>
<dbReference type="Gene3D" id="2.170.140.10">
    <property type="entry name" value="Chitin binding domain"/>
    <property type="match status" value="1"/>
</dbReference>
<evidence type="ECO:0000256" key="5">
    <source>
        <dbReference type="ARBA" id="ARBA00023295"/>
    </source>
</evidence>
<dbReference type="OrthoDB" id="73875at2759"/>
<keyword evidence="8" id="KW-0812">Transmembrane</keyword>
<dbReference type="InterPro" id="IPR002557">
    <property type="entry name" value="Chitin-bd_dom"/>
</dbReference>
<dbReference type="GO" id="GO:0005576">
    <property type="term" value="C:extracellular region"/>
    <property type="evidence" value="ECO:0007669"/>
    <property type="project" value="InterPro"/>
</dbReference>
<dbReference type="Pfam" id="PF01607">
    <property type="entry name" value="CBM_14"/>
    <property type="match status" value="1"/>
</dbReference>
<evidence type="ECO:0000256" key="3">
    <source>
        <dbReference type="ARBA" id="ARBA00022801"/>
    </source>
</evidence>
<reference evidence="12" key="1">
    <citation type="submission" date="2020-01" db="EMBL/GenBank/DDBJ databases">
        <title>Draft genome sequence of the Termite Coptotermes fromosanus.</title>
        <authorList>
            <person name="Itakura S."/>
            <person name="Yosikawa Y."/>
            <person name="Umezawa K."/>
        </authorList>
    </citation>
    <scope>NUCLEOTIDE SEQUENCE [LARGE SCALE GENOMIC DNA]</scope>
</reference>